<keyword evidence="2" id="KW-1185">Reference proteome</keyword>
<reference evidence="1 2" key="1">
    <citation type="journal article" date="2016" name="Antonie Van Leeuwenhoek">
        <title>Bacillus depressus sp. nov., isolated from soil of a sunflower field.</title>
        <authorList>
            <person name="Wei X."/>
            <person name="Xin D."/>
            <person name="Xin Y."/>
            <person name="Zhang H."/>
            <person name="Wang T."/>
            <person name="Zhang J."/>
        </authorList>
    </citation>
    <scope>NUCLEOTIDE SEQUENCE [LARGE SCALE GENOMIC DNA]</scope>
    <source>
        <strain evidence="1 2">BZ1</strain>
    </source>
</reference>
<evidence type="ECO:0000313" key="2">
    <source>
        <dbReference type="Proteomes" id="UP000481030"/>
    </source>
</evidence>
<dbReference type="EMBL" id="WBOS01000010">
    <property type="protein sequence ID" value="KAB2332101.1"/>
    <property type="molecule type" value="Genomic_DNA"/>
</dbReference>
<name>A0A6L3V3U2_9BACI</name>
<gene>
    <name evidence="1" type="ORF">F7731_17570</name>
</gene>
<protein>
    <submittedName>
        <fullName evidence="1">Uncharacterized protein</fullName>
    </submittedName>
</protein>
<sequence length="66" mass="7440">MKEVAAANARAVCLLGNEEFFFDGDGGNKCTQRLKNGRGLKNYRLIIVFRRNVIPTEIPVNKVIFL</sequence>
<comment type="caution">
    <text evidence="1">The sequence shown here is derived from an EMBL/GenBank/DDBJ whole genome shotgun (WGS) entry which is preliminary data.</text>
</comment>
<accession>A0A6L3V3U2</accession>
<organism evidence="1 2">
    <name type="scientific">Cytobacillus depressus</name>
    <dbReference type="NCBI Taxonomy" id="1602942"/>
    <lineage>
        <taxon>Bacteria</taxon>
        <taxon>Bacillati</taxon>
        <taxon>Bacillota</taxon>
        <taxon>Bacilli</taxon>
        <taxon>Bacillales</taxon>
        <taxon>Bacillaceae</taxon>
        <taxon>Cytobacillus</taxon>
    </lineage>
</organism>
<evidence type="ECO:0000313" key="1">
    <source>
        <dbReference type="EMBL" id="KAB2332101.1"/>
    </source>
</evidence>
<dbReference type="Proteomes" id="UP000481030">
    <property type="component" value="Unassembled WGS sequence"/>
</dbReference>
<proteinExistence type="predicted"/>
<dbReference type="AlphaFoldDB" id="A0A6L3V3U2"/>